<feature type="transmembrane region" description="Helical" evidence="7">
    <location>
        <begin position="133"/>
        <end position="150"/>
    </location>
</feature>
<name>A0A1S9PM97_9SPHI</name>
<accession>A0A1S9PM97</accession>
<sequence length="419" mass="47497">MNIKFRLILMNFMQFFIWGAWLLTIGAYWFQNKHWSGAQFGVIFSTMGIASIFMPTITGIIADRLINAEKLYGIMHICGACVLFCLPMVQDPGTFFWVILLNMAFYMPTLSLSITVAYSALKNQNIDVVKEYPPIRTWGTVGFIVALWVVSLTHNETSANQFYIASFISLILGLYSFTLPKCRPFAVRTGNKSFYTLLGLDAFALFKQSKFAIFFAFSLLLGAALQLTNAYGDTYLHDFATMPQYKDLKVVQYPAIIMSISQISETLFILAIPFFLRKFGIKYVMLFSMLAWVLRFGLFAFGNPADGLWMIILSCIVYGMAFDFFNISGSLFVETQASPEIRGSAQGMFMMMVNGFGAFFGSNISGWLIDKYFTLPDQTKNWTGIWLCFAGYALVIAIIFPFVFRYKHNKALEHAIQHA</sequence>
<organism evidence="9 10">
    <name type="scientific">Mucilaginibacter pedocola</name>
    <dbReference type="NCBI Taxonomy" id="1792845"/>
    <lineage>
        <taxon>Bacteria</taxon>
        <taxon>Pseudomonadati</taxon>
        <taxon>Bacteroidota</taxon>
        <taxon>Sphingobacteriia</taxon>
        <taxon>Sphingobacteriales</taxon>
        <taxon>Sphingobacteriaceae</taxon>
        <taxon>Mucilaginibacter</taxon>
    </lineage>
</organism>
<feature type="domain" description="Major facilitator superfamily (MFS) profile" evidence="8">
    <location>
        <begin position="210"/>
        <end position="419"/>
    </location>
</feature>
<dbReference type="SUPFAM" id="SSF103473">
    <property type="entry name" value="MFS general substrate transporter"/>
    <property type="match status" value="1"/>
</dbReference>
<dbReference type="Gene3D" id="1.20.1250.20">
    <property type="entry name" value="MFS general substrate transporter like domains"/>
    <property type="match status" value="2"/>
</dbReference>
<dbReference type="InterPro" id="IPR036259">
    <property type="entry name" value="MFS_trans_sf"/>
</dbReference>
<keyword evidence="6 7" id="KW-0472">Membrane</keyword>
<feature type="transmembrane region" description="Helical" evidence="7">
    <location>
        <begin position="211"/>
        <end position="231"/>
    </location>
</feature>
<evidence type="ECO:0000256" key="2">
    <source>
        <dbReference type="ARBA" id="ARBA00022448"/>
    </source>
</evidence>
<dbReference type="PANTHER" id="PTHR23522">
    <property type="entry name" value="BLL5896 PROTEIN"/>
    <property type="match status" value="1"/>
</dbReference>
<feature type="transmembrane region" description="Helical" evidence="7">
    <location>
        <begin position="95"/>
        <end position="121"/>
    </location>
</feature>
<dbReference type="NCBIfam" id="TIGR00889">
    <property type="entry name" value="2A0110"/>
    <property type="match status" value="1"/>
</dbReference>
<evidence type="ECO:0000259" key="8">
    <source>
        <dbReference type="PROSITE" id="PS50850"/>
    </source>
</evidence>
<keyword evidence="3" id="KW-1003">Cell membrane</keyword>
<dbReference type="InterPro" id="IPR020846">
    <property type="entry name" value="MFS_dom"/>
</dbReference>
<feature type="transmembrane region" description="Helical" evidence="7">
    <location>
        <begin position="283"/>
        <end position="301"/>
    </location>
</feature>
<feature type="transmembrane region" description="Helical" evidence="7">
    <location>
        <begin position="348"/>
        <end position="369"/>
    </location>
</feature>
<evidence type="ECO:0000256" key="3">
    <source>
        <dbReference type="ARBA" id="ARBA00022475"/>
    </source>
</evidence>
<keyword evidence="10" id="KW-1185">Reference proteome</keyword>
<dbReference type="FunFam" id="1.20.1250.20:FF:000012">
    <property type="entry name" value="Nucleoside permease NupG"/>
    <property type="match status" value="1"/>
</dbReference>
<evidence type="ECO:0000313" key="9">
    <source>
        <dbReference type="EMBL" id="OOQ62059.1"/>
    </source>
</evidence>
<dbReference type="GO" id="GO:0015213">
    <property type="term" value="F:uridine transmembrane transporter activity"/>
    <property type="evidence" value="ECO:0007669"/>
    <property type="project" value="TreeGrafter"/>
</dbReference>
<dbReference type="PANTHER" id="PTHR23522:SF4">
    <property type="entry name" value="NUCLEOSIDE PERMEASE NUPG-RELATED"/>
    <property type="match status" value="1"/>
</dbReference>
<dbReference type="PROSITE" id="PS50850">
    <property type="entry name" value="MFS"/>
    <property type="match status" value="1"/>
</dbReference>
<feature type="transmembrane region" description="Helical" evidence="7">
    <location>
        <begin position="71"/>
        <end position="89"/>
    </location>
</feature>
<evidence type="ECO:0000256" key="5">
    <source>
        <dbReference type="ARBA" id="ARBA00022989"/>
    </source>
</evidence>
<keyword evidence="2" id="KW-0813">Transport</keyword>
<feature type="transmembrane region" description="Helical" evidence="7">
    <location>
        <begin position="384"/>
        <end position="404"/>
    </location>
</feature>
<keyword evidence="5 7" id="KW-1133">Transmembrane helix</keyword>
<comment type="caution">
    <text evidence="9">The sequence shown here is derived from an EMBL/GenBank/DDBJ whole genome shotgun (WGS) entry which is preliminary data.</text>
</comment>
<comment type="subcellular location">
    <subcellularLocation>
        <location evidence="1">Cell membrane</location>
        <topology evidence="1">Multi-pass membrane protein</topology>
    </subcellularLocation>
</comment>
<dbReference type="Proteomes" id="UP000189739">
    <property type="component" value="Unassembled WGS sequence"/>
</dbReference>
<feature type="transmembrane region" description="Helical" evidence="7">
    <location>
        <begin position="307"/>
        <end position="327"/>
    </location>
</feature>
<keyword evidence="4 7" id="KW-0812">Transmembrane</keyword>
<feature type="transmembrane region" description="Helical" evidence="7">
    <location>
        <begin position="7"/>
        <end position="30"/>
    </location>
</feature>
<dbReference type="CDD" id="cd06177">
    <property type="entry name" value="MFS_NHS"/>
    <property type="match status" value="1"/>
</dbReference>
<feature type="transmembrane region" description="Helical" evidence="7">
    <location>
        <begin position="162"/>
        <end position="179"/>
    </location>
</feature>
<dbReference type="InterPro" id="IPR004740">
    <property type="entry name" value="Nuc_H_symport"/>
</dbReference>
<dbReference type="OrthoDB" id="9783013at2"/>
<protein>
    <submittedName>
        <fullName evidence="9">Nucleoside permease</fullName>
    </submittedName>
</protein>
<dbReference type="Pfam" id="PF03825">
    <property type="entry name" value="Nuc_H_symport"/>
    <property type="match status" value="1"/>
</dbReference>
<gene>
    <name evidence="9" type="ORF">BC343_03130</name>
</gene>
<feature type="transmembrane region" description="Helical" evidence="7">
    <location>
        <begin position="251"/>
        <end position="276"/>
    </location>
</feature>
<dbReference type="RefSeq" id="WP_078346252.1">
    <property type="nucleotide sequence ID" value="NZ_MBTF01000001.1"/>
</dbReference>
<proteinExistence type="predicted"/>
<feature type="transmembrane region" description="Helical" evidence="7">
    <location>
        <begin position="42"/>
        <end position="62"/>
    </location>
</feature>
<dbReference type="STRING" id="1792845.BC343_03130"/>
<evidence type="ECO:0000256" key="1">
    <source>
        <dbReference type="ARBA" id="ARBA00004651"/>
    </source>
</evidence>
<evidence type="ECO:0000256" key="4">
    <source>
        <dbReference type="ARBA" id="ARBA00022692"/>
    </source>
</evidence>
<evidence type="ECO:0000313" key="10">
    <source>
        <dbReference type="Proteomes" id="UP000189739"/>
    </source>
</evidence>
<reference evidence="9 10" key="1">
    <citation type="submission" date="2016-07" db="EMBL/GenBank/DDBJ databases">
        <title>Genomic analysis of zinc-resistant bacterium Mucilaginibacter pedocola TBZ30.</title>
        <authorList>
            <person name="Huang J."/>
            <person name="Tang J."/>
        </authorList>
    </citation>
    <scope>NUCLEOTIDE SEQUENCE [LARGE SCALE GENOMIC DNA]</scope>
    <source>
        <strain evidence="9 10">TBZ30</strain>
    </source>
</reference>
<dbReference type="EMBL" id="MBTF01000001">
    <property type="protein sequence ID" value="OOQ62059.1"/>
    <property type="molecule type" value="Genomic_DNA"/>
</dbReference>
<evidence type="ECO:0000256" key="7">
    <source>
        <dbReference type="SAM" id="Phobius"/>
    </source>
</evidence>
<dbReference type="GO" id="GO:0005886">
    <property type="term" value="C:plasma membrane"/>
    <property type="evidence" value="ECO:0007669"/>
    <property type="project" value="UniProtKB-SubCell"/>
</dbReference>
<evidence type="ECO:0000256" key="6">
    <source>
        <dbReference type="ARBA" id="ARBA00023136"/>
    </source>
</evidence>
<dbReference type="AlphaFoldDB" id="A0A1S9PM97"/>
<dbReference type="GO" id="GO:0015212">
    <property type="term" value="F:cytidine transmembrane transporter activity"/>
    <property type="evidence" value="ECO:0007669"/>
    <property type="project" value="TreeGrafter"/>
</dbReference>